<evidence type="ECO:0000259" key="8">
    <source>
        <dbReference type="Pfam" id="PF00557"/>
    </source>
</evidence>
<feature type="binding site" evidence="6">
    <location>
        <position position="232"/>
    </location>
    <ligand>
        <name>a divalent metal cation</name>
        <dbReference type="ChEBI" id="CHEBI:60240"/>
        <label>2</label>
        <note>catalytic</note>
    </ligand>
</feature>
<evidence type="ECO:0000313" key="10">
    <source>
        <dbReference type="Proteomes" id="UP001060261"/>
    </source>
</evidence>
<accession>A0ABY5YER2</accession>
<keyword evidence="10" id="KW-1185">Reference proteome</keyword>
<feature type="binding site" evidence="6">
    <location>
        <position position="76"/>
    </location>
    <ligand>
        <name>substrate</name>
    </ligand>
</feature>
<dbReference type="CDD" id="cd01086">
    <property type="entry name" value="MetAP1"/>
    <property type="match status" value="1"/>
</dbReference>
<evidence type="ECO:0000313" key="9">
    <source>
        <dbReference type="EMBL" id="UWX62887.1"/>
    </source>
</evidence>
<evidence type="ECO:0000256" key="3">
    <source>
        <dbReference type="ARBA" id="ARBA00022670"/>
    </source>
</evidence>
<feature type="binding site" evidence="6">
    <location>
        <position position="167"/>
    </location>
    <ligand>
        <name>a divalent metal cation</name>
        <dbReference type="ChEBI" id="CHEBI:60240"/>
        <label>2</label>
        <note>catalytic</note>
    </ligand>
</feature>
<dbReference type="Gene3D" id="3.90.230.10">
    <property type="entry name" value="Creatinase/methionine aminopeptidase superfamily"/>
    <property type="match status" value="1"/>
</dbReference>
<dbReference type="InterPro" id="IPR001714">
    <property type="entry name" value="Pept_M24_MAP"/>
</dbReference>
<proteinExistence type="inferred from homology"/>
<dbReference type="PANTHER" id="PTHR43330:SF13">
    <property type="entry name" value="METHIONINE AMINOPEPTIDASE 2"/>
    <property type="match status" value="1"/>
</dbReference>
<dbReference type="HAMAP" id="MF_01974">
    <property type="entry name" value="MetAP_1"/>
    <property type="match status" value="1"/>
</dbReference>
<evidence type="ECO:0000256" key="7">
    <source>
        <dbReference type="RuleBase" id="RU003653"/>
    </source>
</evidence>
<dbReference type="EMBL" id="CP104213">
    <property type="protein sequence ID" value="UWX62887.1"/>
    <property type="molecule type" value="Genomic_DNA"/>
</dbReference>
<sequence>MTVNNERDLEGMKRAGRVVAQTLAVLKAAIEPGITPSDLDLLAGQVFEAHGALSAPRLEYAAPVNAFISVNDDIVHGLPTHRPLAAGDVVKIDVTPNVQGYIADAAITVAMPPVSLVVSRLLACGEAALAEAIKVARLGRPLNGIGQAIELEVRKRGFTLLRELQGHGVGRAIHEPPNVPNFFQPGLKQPLHEGLVLAVEPMVSSGRAWRTRTRRDGWTICTTDGGLAAHFEHTIMITRGAPLILTA</sequence>
<keyword evidence="2 6" id="KW-0031">Aminopeptidase</keyword>
<gene>
    <name evidence="6 9" type="primary">map</name>
    <name evidence="9" type="ORF">N0D28_08900</name>
</gene>
<comment type="catalytic activity">
    <reaction evidence="6 7">
        <text>Release of N-terminal amino acids, preferentially methionine, from peptides and arylamides.</text>
        <dbReference type="EC" id="3.4.11.18"/>
    </reaction>
</comment>
<dbReference type="EC" id="3.4.11.18" evidence="6 7"/>
<dbReference type="GO" id="GO:0004239">
    <property type="term" value="F:initiator methionyl aminopeptidase activity"/>
    <property type="evidence" value="ECO:0007669"/>
    <property type="project" value="UniProtKB-EC"/>
</dbReference>
<feature type="binding site" evidence="6">
    <location>
        <position position="93"/>
    </location>
    <ligand>
        <name>a divalent metal cation</name>
        <dbReference type="ChEBI" id="CHEBI:60240"/>
        <label>1</label>
    </ligand>
</feature>
<evidence type="ECO:0000256" key="5">
    <source>
        <dbReference type="ARBA" id="ARBA00022801"/>
    </source>
</evidence>
<evidence type="ECO:0000256" key="2">
    <source>
        <dbReference type="ARBA" id="ARBA00022438"/>
    </source>
</evidence>
<protein>
    <recommendedName>
        <fullName evidence="6 7">Methionine aminopeptidase</fullName>
        <shortName evidence="6">MAP</shortName>
        <shortName evidence="6">MetAP</shortName>
        <ecNumber evidence="6 7">3.4.11.18</ecNumber>
    </recommendedName>
    <alternativeName>
        <fullName evidence="6">Peptidase M</fullName>
    </alternativeName>
</protein>
<dbReference type="InterPro" id="IPR036005">
    <property type="entry name" value="Creatinase/aminopeptidase-like"/>
</dbReference>
<dbReference type="InterPro" id="IPR002467">
    <property type="entry name" value="Pept_M24A_MAP1"/>
</dbReference>
<dbReference type="PANTHER" id="PTHR43330">
    <property type="entry name" value="METHIONINE AMINOPEPTIDASE"/>
    <property type="match status" value="1"/>
</dbReference>
<feature type="binding site" evidence="6">
    <location>
        <position position="174"/>
    </location>
    <ligand>
        <name>substrate</name>
    </ligand>
</feature>
<dbReference type="SUPFAM" id="SSF55920">
    <property type="entry name" value="Creatinase/aminopeptidase"/>
    <property type="match status" value="1"/>
</dbReference>
<keyword evidence="3 6" id="KW-0645">Protease</keyword>
<comment type="cofactor">
    <cofactor evidence="6">
        <name>Co(2+)</name>
        <dbReference type="ChEBI" id="CHEBI:48828"/>
    </cofactor>
    <cofactor evidence="6">
        <name>Zn(2+)</name>
        <dbReference type="ChEBI" id="CHEBI:29105"/>
    </cofactor>
    <cofactor evidence="6">
        <name>Mn(2+)</name>
        <dbReference type="ChEBI" id="CHEBI:29035"/>
    </cofactor>
    <cofactor evidence="6">
        <name>Fe(2+)</name>
        <dbReference type="ChEBI" id="CHEBI:29033"/>
    </cofactor>
    <text evidence="6">Binds 2 divalent metal cations per subunit. Has a high-affinity and a low affinity metal-binding site. The true nature of the physiological cofactor is under debate. The enzyme is active with cobalt, zinc, manganese or divalent iron ions. Most likely, methionine aminopeptidases function as mononuclear Fe(2+)-metalloproteases under physiological conditions, and the catalytically relevant metal-binding site has been assigned to the histidine-containing high-affinity site.</text>
</comment>
<dbReference type="RefSeq" id="WP_260559181.1">
    <property type="nucleotide sequence ID" value="NZ_BAABEC010000171.1"/>
</dbReference>
<feature type="binding site" evidence="6">
    <location>
        <position position="104"/>
    </location>
    <ligand>
        <name>a divalent metal cation</name>
        <dbReference type="ChEBI" id="CHEBI:60240"/>
        <label>1</label>
    </ligand>
</feature>
<dbReference type="InterPro" id="IPR000994">
    <property type="entry name" value="Pept_M24"/>
</dbReference>
<feature type="binding site" evidence="6">
    <location>
        <position position="232"/>
    </location>
    <ligand>
        <name>a divalent metal cation</name>
        <dbReference type="ChEBI" id="CHEBI:60240"/>
        <label>1</label>
    </ligand>
</feature>
<feature type="binding site" evidence="6">
    <location>
        <position position="104"/>
    </location>
    <ligand>
        <name>a divalent metal cation</name>
        <dbReference type="ChEBI" id="CHEBI:60240"/>
        <label>2</label>
        <note>catalytic</note>
    </ligand>
</feature>
<name>A0ABY5YER2_9DEIO</name>
<evidence type="ECO:0000256" key="4">
    <source>
        <dbReference type="ARBA" id="ARBA00022723"/>
    </source>
</evidence>
<dbReference type="Proteomes" id="UP001060261">
    <property type="component" value="Chromosome"/>
</dbReference>
<evidence type="ECO:0000256" key="1">
    <source>
        <dbReference type="ARBA" id="ARBA00002521"/>
    </source>
</evidence>
<reference evidence="9" key="1">
    <citation type="submission" date="2022-09" db="EMBL/GenBank/DDBJ databases">
        <title>genome sequence of Deinococcus rubellus.</title>
        <authorList>
            <person name="Srinivasan S."/>
        </authorList>
    </citation>
    <scope>NUCLEOTIDE SEQUENCE</scope>
    <source>
        <strain evidence="9">Ant6</strain>
    </source>
</reference>
<keyword evidence="5 6" id="KW-0378">Hydrolase</keyword>
<organism evidence="9 10">
    <name type="scientific">Deinococcus rubellus</name>
    <dbReference type="NCBI Taxonomy" id="1889240"/>
    <lineage>
        <taxon>Bacteria</taxon>
        <taxon>Thermotogati</taxon>
        <taxon>Deinococcota</taxon>
        <taxon>Deinococci</taxon>
        <taxon>Deinococcales</taxon>
        <taxon>Deinococcaceae</taxon>
        <taxon>Deinococcus</taxon>
    </lineage>
</organism>
<comment type="similarity">
    <text evidence="6">Belongs to the peptidase M24A family. Methionine aminopeptidase type 1 subfamily.</text>
</comment>
<dbReference type="NCBIfam" id="TIGR00500">
    <property type="entry name" value="met_pdase_I"/>
    <property type="match status" value="1"/>
</dbReference>
<dbReference type="PRINTS" id="PR00599">
    <property type="entry name" value="MAPEPTIDASE"/>
</dbReference>
<keyword evidence="4 6" id="KW-0479">Metal-binding</keyword>
<evidence type="ECO:0000256" key="6">
    <source>
        <dbReference type="HAMAP-Rule" id="MF_01974"/>
    </source>
</evidence>
<comment type="function">
    <text evidence="1 6">Removes the N-terminal methionine from nascent proteins. The N-terminal methionine is often cleaved when the second residue in the primary sequence is small and uncharged (Met-Ala-, Cys, Gly, Pro, Ser, Thr, or Val). Requires deformylation of the N(alpha)-formylated initiator methionine before it can be hydrolyzed.</text>
</comment>
<feature type="binding site" evidence="6">
    <location>
        <position position="200"/>
    </location>
    <ligand>
        <name>a divalent metal cation</name>
        <dbReference type="ChEBI" id="CHEBI:60240"/>
        <label>2</label>
        <note>catalytic</note>
    </ligand>
</feature>
<feature type="domain" description="Peptidase M24" evidence="8">
    <location>
        <begin position="10"/>
        <end position="238"/>
    </location>
</feature>
<dbReference type="Pfam" id="PF00557">
    <property type="entry name" value="Peptidase_M24"/>
    <property type="match status" value="1"/>
</dbReference>
<comment type="subunit">
    <text evidence="6">Monomer.</text>
</comment>